<evidence type="ECO:0000313" key="2">
    <source>
        <dbReference type="EMBL" id="OUQ73015.1"/>
    </source>
</evidence>
<dbReference type="Proteomes" id="UP000196036">
    <property type="component" value="Unassembled WGS sequence"/>
</dbReference>
<protein>
    <submittedName>
        <fullName evidence="2">Uncharacterized protein</fullName>
    </submittedName>
</protein>
<name>A0A1Y4VUY7_9BACE</name>
<reference evidence="2" key="2">
    <citation type="journal article" date="2018" name="BMC Genomics">
        <title>Whole genome sequencing and function prediction of 133 gut anaerobes isolated from chicken caecum in pure cultures.</title>
        <authorList>
            <person name="Medvecky M."/>
            <person name="Cejkova D."/>
            <person name="Polansky O."/>
            <person name="Karasova D."/>
            <person name="Kubasova T."/>
            <person name="Cizek A."/>
            <person name="Rychlik I."/>
        </authorList>
    </citation>
    <scope>NUCLEOTIDE SEQUENCE</scope>
    <source>
        <strain evidence="2">An109</strain>
    </source>
</reference>
<dbReference type="EMBL" id="WDED01000001">
    <property type="protein sequence ID" value="KAB6150377.1"/>
    <property type="molecule type" value="Genomic_DNA"/>
</dbReference>
<dbReference type="RefSeq" id="WP_087317635.1">
    <property type="nucleotide sequence ID" value="NZ_JAHOJA010000002.1"/>
</dbReference>
<reference evidence="3" key="1">
    <citation type="submission" date="2017-04" db="EMBL/GenBank/DDBJ databases">
        <title>Function of individual gut microbiota members based on whole genome sequencing of pure cultures obtained from chicken caecum.</title>
        <authorList>
            <person name="Medvecky M."/>
            <person name="Cejkova D."/>
            <person name="Polansky O."/>
            <person name="Karasova D."/>
            <person name="Kubasova T."/>
            <person name="Cizek A."/>
            <person name="Rychlik I."/>
        </authorList>
    </citation>
    <scope>NUCLEOTIDE SEQUENCE [LARGE SCALE GENOMIC DNA]</scope>
    <source>
        <strain evidence="3">An109</strain>
    </source>
</reference>
<dbReference type="EMBL" id="NFLW01000005">
    <property type="protein sequence ID" value="OUQ73015.1"/>
    <property type="molecule type" value="Genomic_DNA"/>
</dbReference>
<proteinExistence type="predicted"/>
<evidence type="ECO:0000313" key="4">
    <source>
        <dbReference type="Proteomes" id="UP000434604"/>
    </source>
</evidence>
<dbReference type="Proteomes" id="UP000434604">
    <property type="component" value="Unassembled WGS sequence"/>
</dbReference>
<evidence type="ECO:0000313" key="1">
    <source>
        <dbReference type="EMBL" id="KAB6150377.1"/>
    </source>
</evidence>
<gene>
    <name evidence="2" type="ORF">B5E52_04010</name>
    <name evidence="1" type="ORF">GA398_01080</name>
</gene>
<evidence type="ECO:0000313" key="3">
    <source>
        <dbReference type="Proteomes" id="UP000196036"/>
    </source>
</evidence>
<organism evidence="2 3">
    <name type="scientific">Bacteroides xylanisolvens</name>
    <dbReference type="NCBI Taxonomy" id="371601"/>
    <lineage>
        <taxon>Bacteria</taxon>
        <taxon>Pseudomonadati</taxon>
        <taxon>Bacteroidota</taxon>
        <taxon>Bacteroidia</taxon>
        <taxon>Bacteroidales</taxon>
        <taxon>Bacteroidaceae</taxon>
        <taxon>Bacteroides</taxon>
    </lineage>
</organism>
<accession>A0A1Y4VUY7</accession>
<reference evidence="1 4" key="3">
    <citation type="journal article" date="2019" name="Nat. Med.">
        <title>A library of human gut bacterial isolates paired with longitudinal multiomics data enables mechanistic microbiome research.</title>
        <authorList>
            <person name="Poyet M."/>
            <person name="Groussin M."/>
            <person name="Gibbons S.M."/>
            <person name="Avila-Pacheco J."/>
            <person name="Jiang X."/>
            <person name="Kearney S.M."/>
            <person name="Perrotta A.R."/>
            <person name="Berdy B."/>
            <person name="Zhao S."/>
            <person name="Lieberman T.D."/>
            <person name="Swanson P.K."/>
            <person name="Smith M."/>
            <person name="Roesemann S."/>
            <person name="Alexander J.E."/>
            <person name="Rich S.A."/>
            <person name="Livny J."/>
            <person name="Vlamakis H."/>
            <person name="Clish C."/>
            <person name="Bullock K."/>
            <person name="Deik A."/>
            <person name="Scott J."/>
            <person name="Pierce K.A."/>
            <person name="Xavier R.J."/>
            <person name="Alm E.J."/>
        </authorList>
    </citation>
    <scope>NUCLEOTIDE SEQUENCE [LARGE SCALE GENOMIC DNA]</scope>
    <source>
        <strain evidence="1 4">BIOML-A58</strain>
    </source>
</reference>
<comment type="caution">
    <text evidence="2">The sequence shown here is derived from an EMBL/GenBank/DDBJ whole genome shotgun (WGS) entry which is preliminary data.</text>
</comment>
<dbReference type="AlphaFoldDB" id="A0A1Y4VUY7"/>
<sequence>MTDYLVEFLETPLFKLGLTIFFSYVTWRLTEKLNPRFLWKDYKRRQNLKRGYINKDNVKFGIDHHDYFDHDDGGYIDDLITIRLDKTLYEYNFEEEFSQNCQRIPKLELIKEYININFPEINLDEVVRTVIVPGVLRNSGDNIYVVNDIRKSRKDYINGRNSVKRLEASVFELDLVRMTADTVQLIDRLYLYFQGKNPDLFEINYKTNKRLENTTKEVTELIGFMTKVSLNGFIISTKKVNKEYQLFYNKKQGFSYGILFSETTLKSIIRTSRTKVNGLMLKEMLCKAVPSLEVREQQFTDIAISYLDGLYVEILGVLLVDNLAPFSDSDSVWLDFTLDSIRQEAFNKDSSLEHALSYAANIRQRANNNRFYSFNK</sequence>